<evidence type="ECO:0000313" key="2">
    <source>
        <dbReference type="Proteomes" id="UP001627154"/>
    </source>
</evidence>
<dbReference type="AlphaFoldDB" id="A0ABD2XP33"/>
<dbReference type="EMBL" id="JBJJXI010000019">
    <property type="protein sequence ID" value="KAL3406542.1"/>
    <property type="molecule type" value="Genomic_DNA"/>
</dbReference>
<proteinExistence type="predicted"/>
<comment type="caution">
    <text evidence="1">The sequence shown here is derived from an EMBL/GenBank/DDBJ whole genome shotgun (WGS) entry which is preliminary data.</text>
</comment>
<reference evidence="1 2" key="1">
    <citation type="journal article" date="2024" name="bioRxiv">
        <title>A reference genome for Trichogramma kaykai: A tiny desert-dwelling parasitoid wasp with competing sex-ratio distorters.</title>
        <authorList>
            <person name="Culotta J."/>
            <person name="Lindsey A.R."/>
        </authorList>
    </citation>
    <scope>NUCLEOTIDE SEQUENCE [LARGE SCALE GENOMIC DNA]</scope>
    <source>
        <strain evidence="1 2">KSX58</strain>
    </source>
</reference>
<protein>
    <submittedName>
        <fullName evidence="1">Uncharacterized protein</fullName>
    </submittedName>
</protein>
<name>A0ABD2XP33_9HYME</name>
<gene>
    <name evidence="1" type="ORF">TKK_001850</name>
</gene>
<organism evidence="1 2">
    <name type="scientific">Trichogramma kaykai</name>
    <dbReference type="NCBI Taxonomy" id="54128"/>
    <lineage>
        <taxon>Eukaryota</taxon>
        <taxon>Metazoa</taxon>
        <taxon>Ecdysozoa</taxon>
        <taxon>Arthropoda</taxon>
        <taxon>Hexapoda</taxon>
        <taxon>Insecta</taxon>
        <taxon>Pterygota</taxon>
        <taxon>Neoptera</taxon>
        <taxon>Endopterygota</taxon>
        <taxon>Hymenoptera</taxon>
        <taxon>Apocrita</taxon>
        <taxon>Proctotrupomorpha</taxon>
        <taxon>Chalcidoidea</taxon>
        <taxon>Trichogrammatidae</taxon>
        <taxon>Trichogramma</taxon>
    </lineage>
</organism>
<dbReference type="Proteomes" id="UP001627154">
    <property type="component" value="Unassembled WGS sequence"/>
</dbReference>
<accession>A0ABD2XP33</accession>
<evidence type="ECO:0000313" key="1">
    <source>
        <dbReference type="EMBL" id="KAL3406542.1"/>
    </source>
</evidence>
<keyword evidence="2" id="KW-1185">Reference proteome</keyword>
<sequence>MPVSATLIVCTCGAGPTSHDVDKLVWLSRRRRFLRSMSSPKWLKRSAPTMATSTLAMVNVHSNGRRKPRFSVSECWPYVAIAVPLAACSSRAFLRSGLRTTVRGKMERTDLESMRKRILYVRSVT</sequence>